<sequence length="87" mass="9670">MLVLTRRRGQAICIGDNIRIVVTRIEDGQVRLGIESSDNVTILREELLETVKQANQSALSSAPEAFNHWLNQQPKAVDDIGNTKDKA</sequence>
<gene>
    <name evidence="4" type="primary">csrA</name>
    <name evidence="6" type="ORF">A6M23_00770</name>
    <name evidence="5" type="ORF">A6P07_03685</name>
</gene>
<dbReference type="EMBL" id="LWRY01000003">
    <property type="protein sequence ID" value="OCX76396.1"/>
    <property type="molecule type" value="Genomic_DNA"/>
</dbReference>
<dbReference type="GO" id="GO:0045947">
    <property type="term" value="P:negative regulation of translational initiation"/>
    <property type="evidence" value="ECO:0007669"/>
    <property type="project" value="UniProtKB-UniRule"/>
</dbReference>
<evidence type="ECO:0000313" key="8">
    <source>
        <dbReference type="Proteomes" id="UP000095008"/>
    </source>
</evidence>
<dbReference type="RefSeq" id="WP_010640030.1">
    <property type="nucleotide sequence ID" value="NZ_DAIAWO010000137.1"/>
</dbReference>
<evidence type="ECO:0000256" key="1">
    <source>
        <dbReference type="ARBA" id="ARBA00022490"/>
    </source>
</evidence>
<keyword evidence="2 4" id="KW-0810">Translation regulation</keyword>
<dbReference type="GO" id="GO:0048027">
    <property type="term" value="F:mRNA 5'-UTR binding"/>
    <property type="evidence" value="ECO:0007669"/>
    <property type="project" value="UniProtKB-UniRule"/>
</dbReference>
<dbReference type="SUPFAM" id="SSF117130">
    <property type="entry name" value="CsrA-like"/>
    <property type="match status" value="1"/>
</dbReference>
<dbReference type="EMBL" id="LWSA01000031">
    <property type="protein sequence ID" value="OCX75993.1"/>
    <property type="molecule type" value="Genomic_DNA"/>
</dbReference>
<organism evidence="6 8">
    <name type="scientific">Acidithiobacillus thiooxidans</name>
    <name type="common">Thiobacillus thiooxidans</name>
    <dbReference type="NCBI Taxonomy" id="930"/>
    <lineage>
        <taxon>Bacteria</taxon>
        <taxon>Pseudomonadati</taxon>
        <taxon>Pseudomonadota</taxon>
        <taxon>Acidithiobacillia</taxon>
        <taxon>Acidithiobacillales</taxon>
        <taxon>Acidithiobacillaceae</taxon>
        <taxon>Acidithiobacillus</taxon>
    </lineage>
</organism>
<dbReference type="Gene3D" id="2.60.40.4380">
    <property type="entry name" value="Translational regulator CsrA"/>
    <property type="match status" value="1"/>
</dbReference>
<comment type="caution">
    <text evidence="6">The sequence shown here is derived from an EMBL/GenBank/DDBJ whole genome shotgun (WGS) entry which is preliminary data.</text>
</comment>
<dbReference type="Proteomes" id="UP000095008">
    <property type="component" value="Unassembled WGS sequence"/>
</dbReference>
<evidence type="ECO:0000256" key="3">
    <source>
        <dbReference type="ARBA" id="ARBA00022884"/>
    </source>
</evidence>
<evidence type="ECO:0000313" key="6">
    <source>
        <dbReference type="EMBL" id="OCX76396.1"/>
    </source>
</evidence>
<dbReference type="Proteomes" id="UP000094893">
    <property type="component" value="Unassembled WGS sequence"/>
</dbReference>
<dbReference type="OrthoDB" id="5296140at2"/>
<comment type="subunit">
    <text evidence="4">Homodimer; the beta-strands of each monomer intercalate to form a hydrophobic core, while the alpha-helices form wings that extend away from the core.</text>
</comment>
<keyword evidence="4" id="KW-0678">Repressor</keyword>
<dbReference type="GO" id="GO:0006402">
    <property type="term" value="P:mRNA catabolic process"/>
    <property type="evidence" value="ECO:0007669"/>
    <property type="project" value="InterPro"/>
</dbReference>
<protein>
    <recommendedName>
        <fullName evidence="4">Translational regulator CsrA</fullName>
    </recommendedName>
</protein>
<name>A0A1C2INY4_ACITH</name>
<comment type="similarity">
    <text evidence="4">Belongs to the CsrA/RsmA family.</text>
</comment>
<dbReference type="PANTHER" id="PTHR34984">
    <property type="entry name" value="CARBON STORAGE REGULATOR"/>
    <property type="match status" value="1"/>
</dbReference>
<dbReference type="GO" id="GO:0044781">
    <property type="term" value="P:bacterial-type flagellum organization"/>
    <property type="evidence" value="ECO:0007669"/>
    <property type="project" value="UniProtKB-KW"/>
</dbReference>
<comment type="function">
    <text evidence="4">A translational regulator that binds mRNA to regulate translation initiation and/or mRNA stability. Usually binds in the 5'-UTR at or near the Shine-Dalgarno sequence preventing ribosome-binding, thus repressing translation. Its main target seems to be the major flagellin gene, while its function is anatagonized by FliW.</text>
</comment>
<keyword evidence="1 4" id="KW-0963">Cytoplasm</keyword>
<keyword evidence="3 4" id="KW-0694">RNA-binding</keyword>
<dbReference type="GO" id="GO:0005829">
    <property type="term" value="C:cytosol"/>
    <property type="evidence" value="ECO:0007669"/>
    <property type="project" value="TreeGrafter"/>
</dbReference>
<evidence type="ECO:0000313" key="5">
    <source>
        <dbReference type="EMBL" id="OCX75993.1"/>
    </source>
</evidence>
<dbReference type="GO" id="GO:1902208">
    <property type="term" value="P:regulation of bacterial-type flagellum assembly"/>
    <property type="evidence" value="ECO:0007669"/>
    <property type="project" value="UniProtKB-UniRule"/>
</dbReference>
<accession>A0A1C2INY4</accession>
<comment type="subcellular location">
    <subcellularLocation>
        <location evidence="4">Cytoplasm</location>
    </subcellularLocation>
</comment>
<dbReference type="eggNOG" id="COG1551">
    <property type="taxonomic scope" value="Bacteria"/>
</dbReference>
<dbReference type="STRING" id="930.GCA_002079865_03270"/>
<evidence type="ECO:0000256" key="2">
    <source>
        <dbReference type="ARBA" id="ARBA00022845"/>
    </source>
</evidence>
<dbReference type="InterPro" id="IPR003751">
    <property type="entry name" value="CsrA"/>
</dbReference>
<dbReference type="GeneID" id="60695578"/>
<proteinExistence type="inferred from homology"/>
<dbReference type="GO" id="GO:0006109">
    <property type="term" value="P:regulation of carbohydrate metabolic process"/>
    <property type="evidence" value="ECO:0007669"/>
    <property type="project" value="InterPro"/>
</dbReference>
<keyword evidence="8" id="KW-1185">Reference proteome</keyword>
<evidence type="ECO:0000313" key="7">
    <source>
        <dbReference type="Proteomes" id="UP000094893"/>
    </source>
</evidence>
<keyword evidence="4" id="KW-1005">Bacterial flagellum biogenesis</keyword>
<dbReference type="Pfam" id="PF02599">
    <property type="entry name" value="CsrA"/>
    <property type="match status" value="1"/>
</dbReference>
<evidence type="ECO:0000256" key="4">
    <source>
        <dbReference type="HAMAP-Rule" id="MF_00167"/>
    </source>
</evidence>
<dbReference type="AlphaFoldDB" id="A0A1C2INY4"/>
<dbReference type="HAMAP" id="MF_00167">
    <property type="entry name" value="CsrA"/>
    <property type="match status" value="1"/>
</dbReference>
<dbReference type="PANTHER" id="PTHR34984:SF1">
    <property type="entry name" value="CARBON STORAGE REGULATOR"/>
    <property type="match status" value="1"/>
</dbReference>
<reference evidence="6 7" key="1">
    <citation type="journal article" date="2016" name="Int. J. Mol. Sci.">
        <title>Comparative genomics of the extreme acidophile Acidithiobacillus thiooxidans reveals intraspecific divergence and niche adaptation.</title>
        <authorList>
            <person name="Zhang X."/>
            <person name="Feng X."/>
            <person name="Tao J."/>
            <person name="Ma L."/>
            <person name="Xiao Y."/>
            <person name="Liang Y."/>
            <person name="Liu X."/>
            <person name="Yin H."/>
        </authorList>
    </citation>
    <scope>NUCLEOTIDE SEQUENCE [LARGE SCALE GENOMIC DNA]</scope>
    <source>
        <strain evidence="5 7">A02</strain>
        <strain evidence="6">DXS-W</strain>
    </source>
</reference>
<dbReference type="InterPro" id="IPR036107">
    <property type="entry name" value="CsrA_sf"/>
</dbReference>